<dbReference type="Proteomes" id="UP000315440">
    <property type="component" value="Unassembled WGS sequence"/>
</dbReference>
<dbReference type="InterPro" id="IPR036594">
    <property type="entry name" value="Meth_synthase_dom"/>
</dbReference>
<gene>
    <name evidence="2" type="ORF">Mal64_31260</name>
</gene>
<evidence type="ECO:0000313" key="3">
    <source>
        <dbReference type="Proteomes" id="UP000315440"/>
    </source>
</evidence>
<dbReference type="Pfam" id="PF02607">
    <property type="entry name" value="B12-binding_2"/>
    <property type="match status" value="1"/>
</dbReference>
<organism evidence="2 3">
    <name type="scientific">Pseudobythopirellula maris</name>
    <dbReference type="NCBI Taxonomy" id="2527991"/>
    <lineage>
        <taxon>Bacteria</taxon>
        <taxon>Pseudomonadati</taxon>
        <taxon>Planctomycetota</taxon>
        <taxon>Planctomycetia</taxon>
        <taxon>Pirellulales</taxon>
        <taxon>Lacipirellulaceae</taxon>
        <taxon>Pseudobythopirellula</taxon>
    </lineage>
</organism>
<dbReference type="GO" id="GO:0031419">
    <property type="term" value="F:cobalamin binding"/>
    <property type="evidence" value="ECO:0007669"/>
    <property type="project" value="InterPro"/>
</dbReference>
<accession>A0A5C5ZJL4</accession>
<dbReference type="Gene3D" id="1.10.1240.10">
    <property type="entry name" value="Methionine synthase domain"/>
    <property type="match status" value="1"/>
</dbReference>
<evidence type="ECO:0000313" key="2">
    <source>
        <dbReference type="EMBL" id="TWT87584.1"/>
    </source>
</evidence>
<comment type="caution">
    <text evidence="2">The sequence shown here is derived from an EMBL/GenBank/DDBJ whole genome shotgun (WGS) entry which is preliminary data.</text>
</comment>
<evidence type="ECO:0000259" key="1">
    <source>
        <dbReference type="Pfam" id="PF02607"/>
    </source>
</evidence>
<protein>
    <recommendedName>
        <fullName evidence="1">B12-binding N-terminal domain-containing protein</fullName>
    </recommendedName>
</protein>
<dbReference type="SUPFAM" id="SSF52242">
    <property type="entry name" value="Cobalamin (vitamin B12)-binding domain"/>
    <property type="match status" value="1"/>
</dbReference>
<feature type="domain" description="B12-binding N-terminal" evidence="1">
    <location>
        <begin position="39"/>
        <end position="107"/>
    </location>
</feature>
<dbReference type="GO" id="GO:0046872">
    <property type="term" value="F:metal ion binding"/>
    <property type="evidence" value="ECO:0007669"/>
    <property type="project" value="InterPro"/>
</dbReference>
<dbReference type="InterPro" id="IPR003759">
    <property type="entry name" value="Cbl-bd_cap"/>
</dbReference>
<name>A0A5C5ZJL4_9BACT</name>
<proteinExistence type="predicted"/>
<keyword evidence="3" id="KW-1185">Reference proteome</keyword>
<sequence>MDEVVRFVRLGDHAFVRPDLLGLPARRGPEARGGDQAVAQLQAAVRDGDAALSNRLILDHYLGGADLATVFDEVLAPAMHAIGEEWECGETEVFQERRACEIFGSAIHDLKRLLPPPALDAPIALGGAPEGDHYHLASQMVDLVLTEAGWRSQLLGGALPFATLSVAAQRHQPPLFWLSMSHVGDPETFWSRYRGFVEGLPDSTRLLVGGRAFDAESGAFSERVTYCEDLRTLARKAALPASNAAESGAKAG</sequence>
<dbReference type="Gene3D" id="3.40.50.280">
    <property type="entry name" value="Cobalamin-binding domain"/>
    <property type="match status" value="1"/>
</dbReference>
<dbReference type="InterPro" id="IPR036724">
    <property type="entry name" value="Cobalamin-bd_sf"/>
</dbReference>
<dbReference type="AlphaFoldDB" id="A0A5C5ZJL4"/>
<dbReference type="EMBL" id="SJPQ01000003">
    <property type="protein sequence ID" value="TWT87584.1"/>
    <property type="molecule type" value="Genomic_DNA"/>
</dbReference>
<reference evidence="2 3" key="1">
    <citation type="submission" date="2019-02" db="EMBL/GenBank/DDBJ databases">
        <title>Deep-cultivation of Planctomycetes and their phenomic and genomic characterization uncovers novel biology.</title>
        <authorList>
            <person name="Wiegand S."/>
            <person name="Jogler M."/>
            <person name="Boedeker C."/>
            <person name="Pinto D."/>
            <person name="Vollmers J."/>
            <person name="Rivas-Marin E."/>
            <person name="Kohn T."/>
            <person name="Peeters S.H."/>
            <person name="Heuer A."/>
            <person name="Rast P."/>
            <person name="Oberbeckmann S."/>
            <person name="Bunk B."/>
            <person name="Jeske O."/>
            <person name="Meyerdierks A."/>
            <person name="Storesund J.E."/>
            <person name="Kallscheuer N."/>
            <person name="Luecker S."/>
            <person name="Lage O.M."/>
            <person name="Pohl T."/>
            <person name="Merkel B.J."/>
            <person name="Hornburger P."/>
            <person name="Mueller R.-W."/>
            <person name="Bruemmer F."/>
            <person name="Labrenz M."/>
            <person name="Spormann A.M."/>
            <person name="Op Den Camp H."/>
            <person name="Overmann J."/>
            <person name="Amann R."/>
            <person name="Jetten M.S.M."/>
            <person name="Mascher T."/>
            <person name="Medema M.H."/>
            <person name="Devos D.P."/>
            <person name="Kaster A.-K."/>
            <person name="Ovreas L."/>
            <person name="Rohde M."/>
            <person name="Galperin M.Y."/>
            <person name="Jogler C."/>
        </authorList>
    </citation>
    <scope>NUCLEOTIDE SEQUENCE [LARGE SCALE GENOMIC DNA]</scope>
    <source>
        <strain evidence="2 3">Mal64</strain>
    </source>
</reference>